<accession>A0A5B8RC84</accession>
<dbReference type="SUPFAM" id="SSF52733">
    <property type="entry name" value="Nicotinate mononucleotide:5,6-dimethylbenzimidazole phosphoribosyltransferase (CobT)"/>
    <property type="match status" value="1"/>
</dbReference>
<dbReference type="InterPro" id="IPR017846">
    <property type="entry name" value="Nict_dMeBzImd_PRibTrfase_bact"/>
</dbReference>
<keyword evidence="7 10" id="KW-0808">Transferase</keyword>
<dbReference type="Pfam" id="PF02277">
    <property type="entry name" value="DBI_PRT"/>
    <property type="match status" value="1"/>
</dbReference>
<evidence type="ECO:0000256" key="7">
    <source>
        <dbReference type="ARBA" id="ARBA00022679"/>
    </source>
</evidence>
<proteinExistence type="inferred from homology"/>
<dbReference type="PANTHER" id="PTHR43463">
    <property type="entry name" value="NICOTINATE-NUCLEOTIDE--DIMETHYLBENZIMIDAZOLE PHOSPHORIBOSYLTRANSFERASE"/>
    <property type="match status" value="1"/>
</dbReference>
<comment type="pathway">
    <text evidence="1">Nucleoside biosynthesis; alpha-ribazole biosynthesis; alpha-ribazole from 5,6-dimethylbenzimidazole: step 1/2.</text>
</comment>
<dbReference type="AlphaFoldDB" id="A0A5B8RC84"/>
<organism evidence="10">
    <name type="scientific">uncultured organism</name>
    <dbReference type="NCBI Taxonomy" id="155900"/>
    <lineage>
        <taxon>unclassified sequences</taxon>
        <taxon>environmental samples</taxon>
    </lineage>
</organism>
<dbReference type="Gene3D" id="1.10.1610.10">
    <property type="match status" value="1"/>
</dbReference>
<gene>
    <name evidence="10" type="primary">cobT</name>
    <name evidence="10" type="ORF">KBTEX_01331</name>
</gene>
<evidence type="ECO:0000256" key="4">
    <source>
        <dbReference type="ARBA" id="ARBA00015486"/>
    </source>
</evidence>
<evidence type="ECO:0000256" key="5">
    <source>
        <dbReference type="ARBA" id="ARBA00022573"/>
    </source>
</evidence>
<reference evidence="10" key="1">
    <citation type="submission" date="2019-06" db="EMBL/GenBank/DDBJ databases">
        <authorList>
            <person name="Murdoch R.W."/>
            <person name="Fathepure B."/>
        </authorList>
    </citation>
    <scope>NUCLEOTIDE SEQUENCE</scope>
</reference>
<dbReference type="InterPro" id="IPR023195">
    <property type="entry name" value="Nict_dMeBzImd_PRibTrfase_N"/>
</dbReference>
<evidence type="ECO:0000256" key="3">
    <source>
        <dbReference type="ARBA" id="ARBA00011991"/>
    </source>
</evidence>
<evidence type="ECO:0000256" key="8">
    <source>
        <dbReference type="ARBA" id="ARBA00030686"/>
    </source>
</evidence>
<keyword evidence="5" id="KW-0169">Cobalamin biosynthesis</keyword>
<dbReference type="HAMAP" id="MF_00230">
    <property type="entry name" value="CobT"/>
    <property type="match status" value="1"/>
</dbReference>
<evidence type="ECO:0000313" key="10">
    <source>
        <dbReference type="EMBL" id="QEA05012.1"/>
    </source>
</evidence>
<sequence length="348" mass="34411">MSTSPAIAPPDTAAMDRARARQANLTKPPGSLGRLEELAVRMAGFQGSERPSADRVGIVVFAADHGVAARGVSAFPAEVTVQMIANFAAGGAAVSVLANRLGASLRVVDVGSATDYSVPEGVTLARAGRGTADFTVGPAMSAEALAAASASGRAAADEAVDAGAQVFVGGEMGIANTTAAAAVACALLDAEPTELAGPGTGLDAAGVSRKAAVIGEGLARHRDAINGPDDALRCLGGFEIVALAAAMERAAASGVPTLVDGFIVTVAALAAVRRTPSLAPWLIFAHTSDEPGHRAVLRALDADPLLALGLRLGEGSGAAAAVPLLRLACEVHGGMATFEEAAVAAGEG</sequence>
<dbReference type="InterPro" id="IPR036087">
    <property type="entry name" value="Nict_dMeBzImd_PRibTrfase_sf"/>
</dbReference>
<dbReference type="GO" id="GO:0008939">
    <property type="term" value="F:nicotinate-nucleotide-dimethylbenzimidazole phosphoribosyltransferase activity"/>
    <property type="evidence" value="ECO:0007669"/>
    <property type="project" value="UniProtKB-EC"/>
</dbReference>
<evidence type="ECO:0000256" key="2">
    <source>
        <dbReference type="ARBA" id="ARBA00007110"/>
    </source>
</evidence>
<name>A0A5B8RC84_9ZZZZ</name>
<evidence type="ECO:0000256" key="6">
    <source>
        <dbReference type="ARBA" id="ARBA00022676"/>
    </source>
</evidence>
<evidence type="ECO:0000256" key="9">
    <source>
        <dbReference type="ARBA" id="ARBA00047340"/>
    </source>
</evidence>
<dbReference type="EMBL" id="MN079093">
    <property type="protein sequence ID" value="QEA05012.1"/>
    <property type="molecule type" value="Genomic_DNA"/>
</dbReference>
<dbReference type="NCBIfam" id="TIGR03160">
    <property type="entry name" value="cobT_DBIPRT"/>
    <property type="match status" value="1"/>
</dbReference>
<dbReference type="NCBIfam" id="NF000996">
    <property type="entry name" value="PRK00105.1"/>
    <property type="match status" value="1"/>
</dbReference>
<keyword evidence="6 10" id="KW-0328">Glycosyltransferase</keyword>
<dbReference type="CDD" id="cd02439">
    <property type="entry name" value="DMB-PRT_CobT"/>
    <property type="match status" value="1"/>
</dbReference>
<dbReference type="FunFam" id="3.40.50.10210:FF:000001">
    <property type="entry name" value="Nicotinate-nucleotide--dimethylbenzimidazole phosphoribosyltransferase"/>
    <property type="match status" value="1"/>
</dbReference>
<dbReference type="EC" id="2.4.2.21" evidence="3"/>
<dbReference type="Gene3D" id="3.40.50.10210">
    <property type="match status" value="1"/>
</dbReference>
<evidence type="ECO:0000256" key="1">
    <source>
        <dbReference type="ARBA" id="ARBA00005049"/>
    </source>
</evidence>
<dbReference type="UniPathway" id="UPA00061">
    <property type="reaction ID" value="UER00516"/>
</dbReference>
<comment type="similarity">
    <text evidence="2">Belongs to the CobT family.</text>
</comment>
<protein>
    <recommendedName>
        <fullName evidence="4">Nicotinate-nucleotide--dimethylbenzimidazole phosphoribosyltransferase</fullName>
        <ecNumber evidence="3">2.4.2.21</ecNumber>
    </recommendedName>
    <alternativeName>
        <fullName evidence="8">N(1)-alpha-phosphoribosyltransferase</fullName>
    </alternativeName>
</protein>
<dbReference type="PANTHER" id="PTHR43463:SF1">
    <property type="entry name" value="NICOTINATE-NUCLEOTIDE--DIMETHYLBENZIMIDAZOLE PHOSPHORIBOSYLTRANSFERASE"/>
    <property type="match status" value="1"/>
</dbReference>
<comment type="catalytic activity">
    <reaction evidence="9">
        <text>5,6-dimethylbenzimidazole + nicotinate beta-D-ribonucleotide = alpha-ribazole 5'-phosphate + nicotinate + H(+)</text>
        <dbReference type="Rhea" id="RHEA:11196"/>
        <dbReference type="ChEBI" id="CHEBI:15378"/>
        <dbReference type="ChEBI" id="CHEBI:15890"/>
        <dbReference type="ChEBI" id="CHEBI:32544"/>
        <dbReference type="ChEBI" id="CHEBI:57502"/>
        <dbReference type="ChEBI" id="CHEBI:57918"/>
        <dbReference type="EC" id="2.4.2.21"/>
    </reaction>
</comment>
<dbReference type="InterPro" id="IPR003200">
    <property type="entry name" value="Nict_dMeBzImd_PRibTrfase"/>
</dbReference>